<sequence length="69" mass="7631">RTGVTTSLLPGVQIGIMPDWLFVVLVILGFVILLILISVCWCQCCPHTCCCYVRCPCCPEKCCCPYACE</sequence>
<keyword evidence="4" id="KW-1015">Disulfide bond</keyword>
<dbReference type="GO" id="GO:0005886">
    <property type="term" value="C:plasma membrane"/>
    <property type="evidence" value="ECO:0007669"/>
    <property type="project" value="TreeGrafter"/>
</dbReference>
<organism evidence="9 10">
    <name type="scientific">Chiloscyllium punctatum</name>
    <name type="common">Brownbanded bambooshark</name>
    <name type="synonym">Hemiscyllium punctatum</name>
    <dbReference type="NCBI Taxonomy" id="137246"/>
    <lineage>
        <taxon>Eukaryota</taxon>
        <taxon>Metazoa</taxon>
        <taxon>Chordata</taxon>
        <taxon>Craniata</taxon>
        <taxon>Vertebrata</taxon>
        <taxon>Chondrichthyes</taxon>
        <taxon>Elasmobranchii</taxon>
        <taxon>Galeomorphii</taxon>
        <taxon>Galeoidea</taxon>
        <taxon>Orectolobiformes</taxon>
        <taxon>Hemiscylliidae</taxon>
        <taxon>Chiloscyllium</taxon>
    </lineage>
</organism>
<dbReference type="PANTHER" id="PTHR15923">
    <property type="entry name" value="TRANSMEMBRANE AND IMMUNOGLOBULIN DOMAIN-CONTAINING PROTEIN"/>
    <property type="match status" value="1"/>
</dbReference>
<keyword evidence="10" id="KW-1185">Reference proteome</keyword>
<dbReference type="InterPro" id="IPR008664">
    <property type="entry name" value="LISCH7"/>
</dbReference>
<keyword evidence="5" id="KW-0393">Immunoglobulin domain</keyword>
<dbReference type="AlphaFoldDB" id="A0A401TFP0"/>
<dbReference type="GO" id="GO:1904274">
    <property type="term" value="P:tricellular tight junction assembly"/>
    <property type="evidence" value="ECO:0007669"/>
    <property type="project" value="TreeGrafter"/>
</dbReference>
<dbReference type="EMBL" id="BEZZ01050867">
    <property type="protein sequence ID" value="GCC41467.1"/>
    <property type="molecule type" value="Genomic_DNA"/>
</dbReference>
<dbReference type="GO" id="GO:0061689">
    <property type="term" value="C:tricellular tight junction"/>
    <property type="evidence" value="ECO:0007669"/>
    <property type="project" value="TreeGrafter"/>
</dbReference>
<name>A0A401TFP0_CHIPU</name>
<evidence type="ECO:0000259" key="8">
    <source>
        <dbReference type="Pfam" id="PF05624"/>
    </source>
</evidence>
<keyword evidence="2 7" id="KW-1133">Transmembrane helix</keyword>
<protein>
    <recommendedName>
        <fullName evidence="8">LISCH7 domain-containing protein</fullName>
    </recommendedName>
</protein>
<keyword evidence="3 7" id="KW-0472">Membrane</keyword>
<dbReference type="InterPro" id="IPR051874">
    <property type="entry name" value="Ig-like_domain-LISCH7"/>
</dbReference>
<dbReference type="STRING" id="137246.A0A401TFP0"/>
<keyword evidence="1 7" id="KW-0812">Transmembrane</keyword>
<comment type="subcellular location">
    <subcellularLocation>
        <location evidence="6">Endomembrane system</location>
        <topology evidence="6">Single-pass type I membrane protein</topology>
    </subcellularLocation>
</comment>
<dbReference type="Pfam" id="PF05624">
    <property type="entry name" value="LSR"/>
    <property type="match status" value="1"/>
</dbReference>
<evidence type="ECO:0000256" key="5">
    <source>
        <dbReference type="ARBA" id="ARBA00023319"/>
    </source>
</evidence>
<feature type="transmembrane region" description="Helical" evidence="7">
    <location>
        <begin position="20"/>
        <end position="39"/>
    </location>
</feature>
<dbReference type="GO" id="GO:0060856">
    <property type="term" value="P:establishment of blood-brain barrier"/>
    <property type="evidence" value="ECO:0007669"/>
    <property type="project" value="TreeGrafter"/>
</dbReference>
<evidence type="ECO:0000256" key="4">
    <source>
        <dbReference type="ARBA" id="ARBA00023157"/>
    </source>
</evidence>
<evidence type="ECO:0000256" key="1">
    <source>
        <dbReference type="ARBA" id="ARBA00022692"/>
    </source>
</evidence>
<dbReference type="GO" id="GO:0012505">
    <property type="term" value="C:endomembrane system"/>
    <property type="evidence" value="ECO:0007669"/>
    <property type="project" value="UniProtKB-SubCell"/>
</dbReference>
<evidence type="ECO:0000256" key="3">
    <source>
        <dbReference type="ARBA" id="ARBA00023136"/>
    </source>
</evidence>
<evidence type="ECO:0000256" key="7">
    <source>
        <dbReference type="SAM" id="Phobius"/>
    </source>
</evidence>
<accession>A0A401TFP0</accession>
<proteinExistence type="predicted"/>
<dbReference type="PANTHER" id="PTHR15923:SF1">
    <property type="entry name" value="LIPOLYSIS-STIMULATED LIPOPROTEIN RECEPTOR"/>
    <property type="match status" value="1"/>
</dbReference>
<evidence type="ECO:0000256" key="2">
    <source>
        <dbReference type="ARBA" id="ARBA00022989"/>
    </source>
</evidence>
<evidence type="ECO:0000313" key="10">
    <source>
        <dbReference type="Proteomes" id="UP000287033"/>
    </source>
</evidence>
<feature type="non-terminal residue" evidence="9">
    <location>
        <position position="1"/>
    </location>
</feature>
<reference evidence="9 10" key="1">
    <citation type="journal article" date="2018" name="Nat. Ecol. Evol.">
        <title>Shark genomes provide insights into elasmobranch evolution and the origin of vertebrates.</title>
        <authorList>
            <person name="Hara Y"/>
            <person name="Yamaguchi K"/>
            <person name="Onimaru K"/>
            <person name="Kadota M"/>
            <person name="Koyanagi M"/>
            <person name="Keeley SD"/>
            <person name="Tatsumi K"/>
            <person name="Tanaka K"/>
            <person name="Motone F"/>
            <person name="Kageyama Y"/>
            <person name="Nozu R"/>
            <person name="Adachi N"/>
            <person name="Nishimura O"/>
            <person name="Nakagawa R"/>
            <person name="Tanegashima C"/>
            <person name="Kiyatake I"/>
            <person name="Matsumoto R"/>
            <person name="Murakumo K"/>
            <person name="Nishida K"/>
            <person name="Terakita A"/>
            <person name="Kuratani S"/>
            <person name="Sato K"/>
            <person name="Hyodo S Kuraku.S."/>
        </authorList>
    </citation>
    <scope>NUCLEOTIDE SEQUENCE [LARGE SCALE GENOMIC DNA]</scope>
</reference>
<evidence type="ECO:0000313" key="9">
    <source>
        <dbReference type="EMBL" id="GCC41467.1"/>
    </source>
</evidence>
<evidence type="ECO:0000256" key="6">
    <source>
        <dbReference type="ARBA" id="ARBA00046288"/>
    </source>
</evidence>
<gene>
    <name evidence="9" type="ORF">chiPu_0025028</name>
</gene>
<feature type="domain" description="LISCH7" evidence="8">
    <location>
        <begin position="19"/>
        <end position="65"/>
    </location>
</feature>
<dbReference type="Proteomes" id="UP000287033">
    <property type="component" value="Unassembled WGS sequence"/>
</dbReference>
<comment type="caution">
    <text evidence="9">The sequence shown here is derived from an EMBL/GenBank/DDBJ whole genome shotgun (WGS) entry which is preliminary data.</text>
</comment>